<keyword evidence="1" id="KW-0472">Membrane</keyword>
<keyword evidence="1" id="KW-1133">Transmembrane helix</keyword>
<dbReference type="EMBL" id="JH717900">
    <property type="protein sequence ID" value="EWZ40425.1"/>
    <property type="molecule type" value="Genomic_DNA"/>
</dbReference>
<dbReference type="AlphaFoldDB" id="W9KEQ1"/>
<feature type="transmembrane region" description="Helical" evidence="1">
    <location>
        <begin position="20"/>
        <end position="37"/>
    </location>
</feature>
<reference evidence="2" key="2">
    <citation type="submission" date="2012-06" db="EMBL/GenBank/DDBJ databases">
        <title>Annotation of the Genome Sequence of Fusarium oxysporum Fo47.</title>
        <authorList>
            <consortium name="The Broad Institute Genomics Platform"/>
            <person name="Ma L.-J."/>
            <person name="Corby-Kistler H."/>
            <person name="Broz K."/>
            <person name="Gale L.R."/>
            <person name="Jonkers W."/>
            <person name="O'Donnell K."/>
            <person name="Ploetz R."/>
            <person name="Steinberg C."/>
            <person name="Schwartz D.C."/>
            <person name="VanEtten H."/>
            <person name="Zhou S."/>
            <person name="Young S.K."/>
            <person name="Zeng Q."/>
            <person name="Gargeya S."/>
            <person name="Fitzgerald M."/>
            <person name="Abouelleil A."/>
            <person name="Alvarado L."/>
            <person name="Chapman S.B."/>
            <person name="Gainer-Dewar J."/>
            <person name="Goldberg J."/>
            <person name="Griggs A."/>
            <person name="Gujja S."/>
            <person name="Hansen M."/>
            <person name="Howarth C."/>
            <person name="Imamovic A."/>
            <person name="Ireland A."/>
            <person name="Larimer J."/>
            <person name="McCowan C."/>
            <person name="Murphy C."/>
            <person name="Pearson M."/>
            <person name="Poon T.W."/>
            <person name="Priest M."/>
            <person name="Roberts A."/>
            <person name="Saif S."/>
            <person name="Shea T."/>
            <person name="Sykes S."/>
            <person name="Wortman J."/>
            <person name="Nusbaum C."/>
            <person name="Birren B."/>
        </authorList>
    </citation>
    <scope>NUCLEOTIDE SEQUENCE</scope>
    <source>
        <strain evidence="2">Fo47</strain>
    </source>
</reference>
<evidence type="ECO:0000313" key="2">
    <source>
        <dbReference type="EMBL" id="EWZ40425.1"/>
    </source>
</evidence>
<protein>
    <submittedName>
        <fullName evidence="2">Uncharacterized protein</fullName>
    </submittedName>
</protein>
<accession>W9KEQ1</accession>
<proteinExistence type="predicted"/>
<feature type="transmembrane region" description="Helical" evidence="1">
    <location>
        <begin position="68"/>
        <end position="87"/>
    </location>
</feature>
<sequence length="194" mass="21872">MSKNRGIRIARGMPNTACDVCKLFAYVLLASLFHPLLRAEDSGDFFADSHVSSPCSHLLQISPLRSSLSHLLLVLLYLTIIATWSAGAEESISGLSTATSYYPTYGHILFDARWNEHRRDSRPSMGRMWRLRDVLCYEESRKNSQGAWDNKCLGISKFTGPFFCFKYGSGAVRKAPRPDNNMQNCGRTSYAYLQ</sequence>
<reference evidence="2" key="1">
    <citation type="submission" date="2011-06" db="EMBL/GenBank/DDBJ databases">
        <title>The Genome Sequence of Fusarium oxysporum Fo47.</title>
        <authorList>
            <consortium name="The Broad Institute Genome Sequencing Platform"/>
            <person name="Ma L.-J."/>
            <person name="Gale L.R."/>
            <person name="Schwartz D.C."/>
            <person name="Zhou S."/>
            <person name="Corby-Kistler H."/>
            <person name="Young S.K."/>
            <person name="Zeng Q."/>
            <person name="Gargeya S."/>
            <person name="Fitzgerald M."/>
            <person name="Haas B."/>
            <person name="Abouelleil A."/>
            <person name="Alvarado L."/>
            <person name="Arachchi H.M."/>
            <person name="Berlin A."/>
            <person name="Brown A."/>
            <person name="Chapman S.B."/>
            <person name="Chen Z."/>
            <person name="Dunbar C."/>
            <person name="Freedman E."/>
            <person name="Gearin G."/>
            <person name="Gellesch M."/>
            <person name="Goldberg J."/>
            <person name="Griggs A."/>
            <person name="Gujja S."/>
            <person name="Heiman D."/>
            <person name="Howarth C."/>
            <person name="Larson L."/>
            <person name="Lui A."/>
            <person name="MacDonald P.J.P."/>
            <person name="Mehta T."/>
            <person name="Montmayeur A."/>
            <person name="Murphy C."/>
            <person name="Neiman D."/>
            <person name="Pearson M."/>
            <person name="Priest M."/>
            <person name="Roberts A."/>
            <person name="Saif S."/>
            <person name="Shea T."/>
            <person name="Shenoy N."/>
            <person name="Sisk P."/>
            <person name="Stolte C."/>
            <person name="Sykes S."/>
            <person name="Wortman J."/>
            <person name="Nusbaum C."/>
            <person name="Birren B."/>
        </authorList>
    </citation>
    <scope>NUCLEOTIDE SEQUENCE [LARGE SCALE GENOMIC DNA]</scope>
    <source>
        <strain evidence="2">Fo47</strain>
    </source>
</reference>
<dbReference type="VEuPathDB" id="FungiDB:FOZG_09113"/>
<dbReference type="HOGENOM" id="CLU_1402503_0_0_1"/>
<organism evidence="2">
    <name type="scientific">Fusarium oxysporum Fo47</name>
    <dbReference type="NCBI Taxonomy" id="660027"/>
    <lineage>
        <taxon>Eukaryota</taxon>
        <taxon>Fungi</taxon>
        <taxon>Dikarya</taxon>
        <taxon>Ascomycota</taxon>
        <taxon>Pezizomycotina</taxon>
        <taxon>Sordariomycetes</taxon>
        <taxon>Hypocreomycetidae</taxon>
        <taxon>Hypocreales</taxon>
        <taxon>Nectriaceae</taxon>
        <taxon>Fusarium</taxon>
        <taxon>Fusarium oxysporum species complex</taxon>
    </lineage>
</organism>
<name>W9KEQ1_FUSOX</name>
<gene>
    <name evidence="2" type="ORF">FOZG_09113</name>
</gene>
<keyword evidence="1" id="KW-0812">Transmembrane</keyword>
<evidence type="ECO:0000256" key="1">
    <source>
        <dbReference type="SAM" id="Phobius"/>
    </source>
</evidence>
<dbReference type="Proteomes" id="UP000030766">
    <property type="component" value="Unassembled WGS sequence"/>
</dbReference>